<dbReference type="Gene3D" id="1.10.10.60">
    <property type="entry name" value="Homeodomain-like"/>
    <property type="match status" value="2"/>
</dbReference>
<dbReference type="InterPro" id="IPR050204">
    <property type="entry name" value="AraC_XylS_family_regulators"/>
</dbReference>
<name>A0ABZ2LV76_9BACT</name>
<keyword evidence="2" id="KW-0238">DNA-binding</keyword>
<dbReference type="PROSITE" id="PS01124">
    <property type="entry name" value="HTH_ARAC_FAMILY_2"/>
    <property type="match status" value="1"/>
</dbReference>
<evidence type="ECO:0000256" key="2">
    <source>
        <dbReference type="ARBA" id="ARBA00023125"/>
    </source>
</evidence>
<evidence type="ECO:0000256" key="3">
    <source>
        <dbReference type="ARBA" id="ARBA00023163"/>
    </source>
</evidence>
<dbReference type="RefSeq" id="WP_394824453.1">
    <property type="nucleotide sequence ID" value="NZ_CP089984.1"/>
</dbReference>
<organism evidence="5 6">
    <name type="scientific">Pendulispora albinea</name>
    <dbReference type="NCBI Taxonomy" id="2741071"/>
    <lineage>
        <taxon>Bacteria</taxon>
        <taxon>Pseudomonadati</taxon>
        <taxon>Myxococcota</taxon>
        <taxon>Myxococcia</taxon>
        <taxon>Myxococcales</taxon>
        <taxon>Sorangiineae</taxon>
        <taxon>Pendulisporaceae</taxon>
        <taxon>Pendulispora</taxon>
    </lineage>
</organism>
<evidence type="ECO:0000256" key="1">
    <source>
        <dbReference type="ARBA" id="ARBA00023015"/>
    </source>
</evidence>
<evidence type="ECO:0000313" key="5">
    <source>
        <dbReference type="EMBL" id="WXB14829.1"/>
    </source>
</evidence>
<sequence>MSDAWMQLLSDEVGPLDVPVDFQEGALAGVGARLLAAWHLDDLDSALECDAMSWEILGAVARRSDLRSGDQAPRWVRDAREILEASFRNPVGLPELARSAGVHPVHFAAVFRRSYGCSVGEYRRRLRLAFVCRQLASAKPSLAEIAQQAGFSDQSHMTRTFKQFTGNTPGEYRKRWKRGHRYHIGLWV</sequence>
<dbReference type="SUPFAM" id="SSF46689">
    <property type="entry name" value="Homeodomain-like"/>
    <property type="match status" value="2"/>
</dbReference>
<keyword evidence="6" id="KW-1185">Reference proteome</keyword>
<dbReference type="Pfam" id="PF12833">
    <property type="entry name" value="HTH_18"/>
    <property type="match status" value="1"/>
</dbReference>
<feature type="domain" description="HTH araC/xylS-type" evidence="4">
    <location>
        <begin position="77"/>
        <end position="175"/>
    </location>
</feature>
<evidence type="ECO:0000313" key="6">
    <source>
        <dbReference type="Proteomes" id="UP001370348"/>
    </source>
</evidence>
<protein>
    <submittedName>
        <fullName evidence="5">AraC family transcriptional regulator</fullName>
    </submittedName>
</protein>
<accession>A0ABZ2LV76</accession>
<reference evidence="5 6" key="1">
    <citation type="submission" date="2021-12" db="EMBL/GenBank/DDBJ databases">
        <title>Discovery of the Pendulisporaceae a myxobacterial family with distinct sporulation behavior and unique specialized metabolism.</title>
        <authorList>
            <person name="Garcia R."/>
            <person name="Popoff A."/>
            <person name="Bader C.D."/>
            <person name="Loehr J."/>
            <person name="Walesch S."/>
            <person name="Walt C."/>
            <person name="Boldt J."/>
            <person name="Bunk B."/>
            <person name="Haeckl F.J.F.P.J."/>
            <person name="Gunesch A.P."/>
            <person name="Birkelbach J."/>
            <person name="Nuebel U."/>
            <person name="Pietschmann T."/>
            <person name="Bach T."/>
            <person name="Mueller R."/>
        </authorList>
    </citation>
    <scope>NUCLEOTIDE SEQUENCE [LARGE SCALE GENOMIC DNA]</scope>
    <source>
        <strain evidence="5 6">MSr11954</strain>
    </source>
</reference>
<dbReference type="InterPro" id="IPR009057">
    <property type="entry name" value="Homeodomain-like_sf"/>
</dbReference>
<dbReference type="InterPro" id="IPR018060">
    <property type="entry name" value="HTH_AraC"/>
</dbReference>
<keyword evidence="3" id="KW-0804">Transcription</keyword>
<evidence type="ECO:0000259" key="4">
    <source>
        <dbReference type="PROSITE" id="PS01124"/>
    </source>
</evidence>
<dbReference type="Proteomes" id="UP001370348">
    <property type="component" value="Chromosome"/>
</dbReference>
<proteinExistence type="predicted"/>
<dbReference type="InterPro" id="IPR020449">
    <property type="entry name" value="Tscrpt_reg_AraC-type_HTH"/>
</dbReference>
<keyword evidence="1" id="KW-0805">Transcription regulation</keyword>
<dbReference type="EMBL" id="CP089984">
    <property type="protein sequence ID" value="WXB14829.1"/>
    <property type="molecule type" value="Genomic_DNA"/>
</dbReference>
<dbReference type="PRINTS" id="PR00032">
    <property type="entry name" value="HTHARAC"/>
</dbReference>
<dbReference type="PANTHER" id="PTHR46796">
    <property type="entry name" value="HTH-TYPE TRANSCRIPTIONAL ACTIVATOR RHAS-RELATED"/>
    <property type="match status" value="1"/>
</dbReference>
<gene>
    <name evidence="5" type="ORF">LZC94_44305</name>
</gene>
<dbReference type="SMART" id="SM00342">
    <property type="entry name" value="HTH_ARAC"/>
    <property type="match status" value="1"/>
</dbReference>